<dbReference type="EMBL" id="CAJZBQ010000009">
    <property type="protein sequence ID" value="CAG9312926.1"/>
    <property type="molecule type" value="Genomic_DNA"/>
</dbReference>
<dbReference type="Proteomes" id="UP001162131">
    <property type="component" value="Unassembled WGS sequence"/>
</dbReference>
<dbReference type="AlphaFoldDB" id="A0AAU9II88"/>
<proteinExistence type="predicted"/>
<organism evidence="1 2">
    <name type="scientific">Blepharisma stoltei</name>
    <dbReference type="NCBI Taxonomy" id="1481888"/>
    <lineage>
        <taxon>Eukaryota</taxon>
        <taxon>Sar</taxon>
        <taxon>Alveolata</taxon>
        <taxon>Ciliophora</taxon>
        <taxon>Postciliodesmatophora</taxon>
        <taxon>Heterotrichea</taxon>
        <taxon>Heterotrichida</taxon>
        <taxon>Blepharismidae</taxon>
        <taxon>Blepharisma</taxon>
    </lineage>
</organism>
<sequence>MESIEYIHKKGILKGIVILVMMENQVIERFFIRINWMTSLFGLNEIDKLSTPINVENELGNALRNIYEKPISRYNGETFKIVVETHKEEAADVEELMSNTMWDVVTLECHEPLSQHTAKVENLIELSWGHESISQSG</sequence>
<name>A0AAU9II88_9CILI</name>
<keyword evidence="2" id="KW-1185">Reference proteome</keyword>
<evidence type="ECO:0000313" key="2">
    <source>
        <dbReference type="Proteomes" id="UP001162131"/>
    </source>
</evidence>
<protein>
    <submittedName>
        <fullName evidence="1">Uncharacterized protein</fullName>
    </submittedName>
</protein>
<reference evidence="1" key="1">
    <citation type="submission" date="2021-09" db="EMBL/GenBank/DDBJ databases">
        <authorList>
            <consortium name="AG Swart"/>
            <person name="Singh M."/>
            <person name="Singh A."/>
            <person name="Seah K."/>
            <person name="Emmerich C."/>
        </authorList>
    </citation>
    <scope>NUCLEOTIDE SEQUENCE</scope>
    <source>
        <strain evidence="1">ATCC30299</strain>
    </source>
</reference>
<evidence type="ECO:0000313" key="1">
    <source>
        <dbReference type="EMBL" id="CAG9312926.1"/>
    </source>
</evidence>
<comment type="caution">
    <text evidence="1">The sequence shown here is derived from an EMBL/GenBank/DDBJ whole genome shotgun (WGS) entry which is preliminary data.</text>
</comment>
<gene>
    <name evidence="1" type="ORF">BSTOLATCC_MIC7717</name>
</gene>
<accession>A0AAU9II88</accession>